<keyword evidence="7" id="KW-1185">Reference proteome</keyword>
<dbReference type="InterPro" id="IPR013320">
    <property type="entry name" value="ConA-like_dom_sf"/>
</dbReference>
<evidence type="ECO:0000313" key="6">
    <source>
        <dbReference type="EMBL" id="MFC4723094.1"/>
    </source>
</evidence>
<keyword evidence="2" id="KW-1015">Disulfide bond</keyword>
<dbReference type="Gene3D" id="2.60.40.3080">
    <property type="match status" value="2"/>
</dbReference>
<organism evidence="6 7">
    <name type="scientific">Geojedonia litorea</name>
    <dbReference type="NCBI Taxonomy" id="1268269"/>
    <lineage>
        <taxon>Bacteria</taxon>
        <taxon>Pseudomonadati</taxon>
        <taxon>Bacteroidota</taxon>
        <taxon>Flavobacteriia</taxon>
        <taxon>Flavobacteriales</taxon>
        <taxon>Flavobacteriaceae</taxon>
        <taxon>Geojedonia</taxon>
    </lineage>
</organism>
<evidence type="ECO:0000259" key="5">
    <source>
        <dbReference type="SMART" id="SM00560"/>
    </source>
</evidence>
<evidence type="ECO:0000256" key="1">
    <source>
        <dbReference type="ARBA" id="ARBA00022729"/>
    </source>
</evidence>
<reference evidence="7" key="1">
    <citation type="journal article" date="2019" name="Int. J. Syst. Evol. Microbiol.">
        <title>The Global Catalogue of Microorganisms (GCM) 10K type strain sequencing project: providing services to taxonomists for standard genome sequencing and annotation.</title>
        <authorList>
            <consortium name="The Broad Institute Genomics Platform"/>
            <consortium name="The Broad Institute Genome Sequencing Center for Infectious Disease"/>
            <person name="Wu L."/>
            <person name="Ma J."/>
        </authorList>
    </citation>
    <scope>NUCLEOTIDE SEQUENCE [LARGE SCALE GENOMIC DNA]</scope>
    <source>
        <strain evidence="7">CCUG 63682</strain>
    </source>
</reference>
<evidence type="ECO:0000256" key="3">
    <source>
        <dbReference type="SAM" id="MobiDB-lite"/>
    </source>
</evidence>
<dbReference type="Pfam" id="PF01345">
    <property type="entry name" value="DUF11"/>
    <property type="match status" value="5"/>
</dbReference>
<dbReference type="PANTHER" id="PTHR34819:SF3">
    <property type="entry name" value="CELL SURFACE PROTEIN"/>
    <property type="match status" value="1"/>
</dbReference>
<sequence length="2220" mass="240324">MNVKLLLKLHLLSILVFANIVNAQDADVALTQFLVDDPTPDVAQVITYTLEATNLGTLTATNVKIENKTPSVLTFVSSGGSGTYNPISGVWDVGTLTASESKQLLISTIINPGTSGTSITNFAKLLSLDQSDSLASNNFARAAVQVTSTNLTLTKAVDDETPNEGQTVEFTLKVKNNGPADATSVIVNDIMPDGLTYVSDDSGGTYDNISGDWTIGSIADGVTEQIKILAQVDTNTAAQIITNNFTLKSFDQVDDDYSDNKAAVQLFVNGADLAITKTVNDTNPAVNDVITYTITVSNNGPLKANNITVLDVLPPELAYQSSTNSQGDPYNSLNGEWFANDLNAGASATLTIDALVGLFANGQRITNTASIQSVDEDDSIVVNNSDSANIGVGSADIEVVKNVNVPTASEGALITYSIQITNNSNTTTAFNSSVIDVLPDGVTYVSDDSAITSTTYDLTTGLWDSGDISTNSSKTLNIVCSVNTGTGGLVITNTASGSSIMDDANLANNQDTASFQVNGADLEISNSVDNPTPTEGDTINYTITVTNNGTDTTTNVSVLAEIPFSVSHLSNTPSQGTFNETTGNWTIGTIPNGGSVSLNISATVRLGGCTYFPVSISASDEPDGIIDNNKATATIHAKKQFAAGASIIDMGVTPQTYNNGLIPYGLVYELTINHKIPVYWLIASHKTWGNTGVKQDHTDITINGKDYKGGPFVIPAEFMSIAQPVIDTWVASYPGLTIDANLPAFDGHMYDYITSFPRAVLDEQNGDKIQTAFYDNAKVPFTYGRIGTPDDLTLCDDIYTMPHADPQNWTAATVNTLIDFIENGGYFWAACHAVSAMEGLVDTDSNGIPDLNLLSKNGLIPWGDHADGTPPYSYNAVSSNFNSGETASDPLMQFMSTMDGALLNGSEQIYIPDTEGWRSTTVLAITDNDHPEVIDGTYPTGPATALAYGRAFGDESYGMVMYEGSHSITGGTEAEDVAAARAYGNFVLQSGLERRPKIVLDVVQSKIADDLTLTITGEVTGISPPFTYSWVDSCGGSFDNPSALNVTYTPPTINGAPLECLLTLDVVDNCGRANFVSFILTIDKDSDDDGVLDGDDLDDDNDGIPDVIEENGNPLRDTDNDGIVDRLDVDADGDGIFDMVEGGLTLDQISFFDTDNDGVIDDSFSFGPNGLIDDLEISTESGTVDYDGNGLEDDFTNSDADGFYNFQDIDADNDGIPDNIEAQTTLGYIAPDATINSLGVNNAYPNGIVLTDTDKDGIPDYIDSDSDNDGIPDIEENGMSNTLLNIDSDLDGLDDSFEGISLNDFDVNDEIDDPTASILPDTDGDLFTSGDLDYRDLFNVNPPQFSTLDFDGIDDYLSTPSFIDGSATITLMAWIKADLENGLKNNVTIAGEDESCRIFLNDGNIPGFSIKTGSNATTLVYGNPINYDEWHHITGTYSSITGLQYLYVDGLLIGTLNTGNTGVSITNTATANGAFEVGRLSKQVSEQEYFKGDIDEVRVFQDALSGDQIQRMVYQEIQNNYGLVRGTVIQKDIIDINTGLTVSWLNLLAYYPMTNIVNNTTTDFSSNSNTLFLHNITTYQEQTAPMPYETVLDGDWTTEATWLHGDVWDIEDVINNKDWSIVKINNNITLTGSSKTIGLFIDNNKSLIVNGDNVIENSWYFELNGTLDLKNDSQLVQTSHSDLVTSTVGKILRRQEGHSNFYRYNYWGSPVGLTKATLFINNNLPTNNPNNTDFNLEKLKNHHAEVMQFTSSYNTLGKISTRWLYNLQNGVTYFDWDFVSPTTNLASGVGYIHKGTGASSPTQLYIFEGKPNNGTIVVPVTDVGGPGSIPSQSKTEYLFGNPYPSALDIHQFIDDNEGVIDGTLQLWQQWSGDSHVLREYEGGYAQVNKLGSVRAYQFVGLEGETTNAQDGTKTPSKYLSVAQGFITEVVADGSVVFNNDQRVFIKAADADGSYNNGATFFRTKGSSTSKSKQNENNKLDSNRTGAKESSPNVFQKIRLEFNSVTGPPTRRELLLGFSEETTDGYDYGYDAINTVESTTDLNLLMNEKNATMLAYGPITNDKVIPLNLISSGDYTYEIKITEIQLIDNHQAIYLLDKDHDTQFKLNGFNPYRFSSRSGAFKDRFEIVFQSKEALNIQENMEMQIEMYYNQTDKKLIINGLSQPLDQLLITNLLGQNIFELSNVSSRKLKEGISLEKLTTGVYLATAKMDSDIITKKILVR</sequence>
<dbReference type="InterPro" id="IPR013783">
    <property type="entry name" value="Ig-like_fold"/>
</dbReference>
<dbReference type="SMART" id="SM00560">
    <property type="entry name" value="LamGL"/>
    <property type="match status" value="1"/>
</dbReference>
<dbReference type="InterPro" id="IPR047589">
    <property type="entry name" value="DUF11_rpt"/>
</dbReference>
<dbReference type="Pfam" id="PF13385">
    <property type="entry name" value="Laminin_G_3"/>
    <property type="match status" value="1"/>
</dbReference>
<dbReference type="Gene3D" id="2.60.120.200">
    <property type="match status" value="1"/>
</dbReference>
<dbReference type="Proteomes" id="UP001595953">
    <property type="component" value="Unassembled WGS sequence"/>
</dbReference>
<dbReference type="PANTHER" id="PTHR34819">
    <property type="entry name" value="LARGE CYSTEINE-RICH PERIPLASMIC PROTEIN OMCB"/>
    <property type="match status" value="1"/>
</dbReference>
<protein>
    <submittedName>
        <fullName evidence="6">LamG-like jellyroll fold domain-containing protein</fullName>
    </submittedName>
</protein>
<feature type="chain" id="PRO_5046910516" evidence="4">
    <location>
        <begin position="24"/>
        <end position="2220"/>
    </location>
</feature>
<feature type="region of interest" description="Disordered" evidence="3">
    <location>
        <begin position="1961"/>
        <end position="1991"/>
    </location>
</feature>
<keyword evidence="1 4" id="KW-0732">Signal</keyword>
<feature type="signal peptide" evidence="4">
    <location>
        <begin position="1"/>
        <end position="23"/>
    </location>
</feature>
<dbReference type="InterPro" id="IPR051172">
    <property type="entry name" value="Chlamydia_OmcB"/>
</dbReference>
<dbReference type="EMBL" id="JBHSGP010000014">
    <property type="protein sequence ID" value="MFC4723094.1"/>
    <property type="molecule type" value="Genomic_DNA"/>
</dbReference>
<evidence type="ECO:0000313" key="7">
    <source>
        <dbReference type="Proteomes" id="UP001595953"/>
    </source>
</evidence>
<feature type="compositionally biased region" description="Polar residues" evidence="3">
    <location>
        <begin position="1982"/>
        <end position="1991"/>
    </location>
</feature>
<gene>
    <name evidence="6" type="ORF">ACFO5O_12230</name>
</gene>
<dbReference type="SUPFAM" id="SSF49899">
    <property type="entry name" value="Concanavalin A-like lectins/glucanases"/>
    <property type="match status" value="1"/>
</dbReference>
<dbReference type="NCBIfam" id="TIGR01451">
    <property type="entry name" value="B_ant_repeat"/>
    <property type="match status" value="5"/>
</dbReference>
<feature type="domain" description="LamG-like jellyroll fold" evidence="5">
    <location>
        <begin position="1367"/>
        <end position="1507"/>
    </location>
</feature>
<feature type="compositionally biased region" description="Basic and acidic residues" evidence="3">
    <location>
        <begin position="1972"/>
        <end position="1981"/>
    </location>
</feature>
<evidence type="ECO:0000256" key="2">
    <source>
        <dbReference type="ARBA" id="ARBA00023157"/>
    </source>
</evidence>
<evidence type="ECO:0000256" key="4">
    <source>
        <dbReference type="SAM" id="SignalP"/>
    </source>
</evidence>
<proteinExistence type="predicted"/>
<accession>A0ABV9N705</accession>
<comment type="caution">
    <text evidence="6">The sequence shown here is derived from an EMBL/GenBank/DDBJ whole genome shotgun (WGS) entry which is preliminary data.</text>
</comment>
<dbReference type="Gene3D" id="2.60.40.10">
    <property type="entry name" value="Immunoglobulins"/>
    <property type="match status" value="1"/>
</dbReference>
<dbReference type="InterPro" id="IPR006558">
    <property type="entry name" value="LamG-like"/>
</dbReference>
<name>A0ABV9N705_9FLAO</name>
<dbReference type="InterPro" id="IPR001434">
    <property type="entry name" value="OmcB-like_DUF11"/>
</dbReference>
<feature type="compositionally biased region" description="Polar residues" evidence="3">
    <location>
        <begin position="1961"/>
        <end position="1971"/>
    </location>
</feature>
<dbReference type="RefSeq" id="WP_387964170.1">
    <property type="nucleotide sequence ID" value="NZ_JBHSGP010000014.1"/>
</dbReference>